<dbReference type="OrthoDB" id="6194329at2"/>
<accession>A0A0J7J813</accession>
<dbReference type="GO" id="GO:0016757">
    <property type="term" value="F:glycosyltransferase activity"/>
    <property type="evidence" value="ECO:0007669"/>
    <property type="project" value="TreeGrafter"/>
</dbReference>
<dbReference type="CDD" id="cd03801">
    <property type="entry name" value="GT4_PimA-like"/>
    <property type="match status" value="1"/>
</dbReference>
<dbReference type="EMBL" id="LFBU01000001">
    <property type="protein sequence ID" value="KMQ74608.1"/>
    <property type="molecule type" value="Genomic_DNA"/>
</dbReference>
<dbReference type="PANTHER" id="PTHR46401:SF2">
    <property type="entry name" value="GLYCOSYLTRANSFERASE WBBK-RELATED"/>
    <property type="match status" value="1"/>
</dbReference>
<evidence type="ECO:0000313" key="3">
    <source>
        <dbReference type="EMBL" id="KMQ74608.1"/>
    </source>
</evidence>
<comment type="caution">
    <text evidence="3">The sequence shown here is derived from an EMBL/GenBank/DDBJ whole genome shotgun (WGS) entry which is preliminary data.</text>
</comment>
<keyword evidence="4" id="KW-1185">Reference proteome</keyword>
<proteinExistence type="predicted"/>
<dbReference type="Proteomes" id="UP000036102">
    <property type="component" value="Unassembled WGS sequence"/>
</dbReference>
<dbReference type="PATRIC" id="fig|1658765.3.peg.788"/>
<evidence type="ECO:0000313" key="4">
    <source>
        <dbReference type="Proteomes" id="UP000036102"/>
    </source>
</evidence>
<dbReference type="InterPro" id="IPR055259">
    <property type="entry name" value="YkvP/CgeB_Glyco_trans-like"/>
</dbReference>
<name>A0A0J7J813_9GAMM</name>
<dbReference type="Pfam" id="PF13524">
    <property type="entry name" value="Glyco_trans_1_2"/>
    <property type="match status" value="1"/>
</dbReference>
<sequence length="342" mass="39494">MKRIIFDFIRPPEPRLEQVESGEAPKESLVGYYYLRKSGYNVAHTSRPAVEQVNGKLRRLIRSLEIPSYSDLRTWRTADTIVLVTRMSLLPGIVIKLMGKELVFYDAMQTLPKHPLKKMILKLVIGLADKIIGFSENQLREWEKRYPAFREKGAAINYGIDSDFFSPNEIQAERSSQYISVGRDPNRDFSILNDFLNTPSRKLILVTKDYLVTPQLRENPAVEILDGLSYEELENLYHQSQATVIPLKKGTTHLSGIRASLEAMANRTPVIIARNQSLEEYFTDRKHVVFFEPESLSSLESALQFLEQPENRTRMVEEAYQLVREKYNYKQMAESLIRTIEG</sequence>
<dbReference type="SUPFAM" id="SSF53756">
    <property type="entry name" value="UDP-Glycosyltransferase/glycogen phosphorylase"/>
    <property type="match status" value="1"/>
</dbReference>
<protein>
    <submittedName>
        <fullName evidence="3">Glycosyltransferase involved in cell wall bisynthesis</fullName>
    </submittedName>
</protein>
<evidence type="ECO:0000256" key="1">
    <source>
        <dbReference type="ARBA" id="ARBA00022679"/>
    </source>
</evidence>
<reference evidence="3 4" key="1">
    <citation type="submission" date="2015-06" db="EMBL/GenBank/DDBJ databases">
        <title>Marinobacter subterrani, a genetically tractable neutrophilic iron-oxidizing strain isolated from the Soudan Iron Mine.</title>
        <authorList>
            <person name="Bonis B.M."/>
            <person name="Gralnick J.A."/>
        </authorList>
    </citation>
    <scope>NUCLEOTIDE SEQUENCE [LARGE SCALE GENOMIC DNA]</scope>
    <source>
        <strain evidence="3 4">JG233</strain>
    </source>
</reference>
<dbReference type="AlphaFoldDB" id="A0A0J7J813"/>
<keyword evidence="1 3" id="KW-0808">Transferase</keyword>
<organism evidence="3 4">
    <name type="scientific">Marinobacter subterrani</name>
    <dbReference type="NCBI Taxonomy" id="1658765"/>
    <lineage>
        <taxon>Bacteria</taxon>
        <taxon>Pseudomonadati</taxon>
        <taxon>Pseudomonadota</taxon>
        <taxon>Gammaproteobacteria</taxon>
        <taxon>Pseudomonadales</taxon>
        <taxon>Marinobacteraceae</taxon>
        <taxon>Marinobacter</taxon>
    </lineage>
</organism>
<dbReference type="Gene3D" id="3.40.50.2000">
    <property type="entry name" value="Glycogen Phosphorylase B"/>
    <property type="match status" value="1"/>
</dbReference>
<dbReference type="STRING" id="1658765.Msub_10794"/>
<gene>
    <name evidence="3" type="ORF">Msub_10794</name>
</gene>
<dbReference type="PANTHER" id="PTHR46401">
    <property type="entry name" value="GLYCOSYLTRANSFERASE WBBK-RELATED"/>
    <property type="match status" value="1"/>
</dbReference>
<dbReference type="RefSeq" id="WP_048494795.1">
    <property type="nucleotide sequence ID" value="NZ_LFBU01000001.1"/>
</dbReference>
<evidence type="ECO:0000259" key="2">
    <source>
        <dbReference type="Pfam" id="PF13524"/>
    </source>
</evidence>
<dbReference type="GO" id="GO:0009103">
    <property type="term" value="P:lipopolysaccharide biosynthetic process"/>
    <property type="evidence" value="ECO:0007669"/>
    <property type="project" value="TreeGrafter"/>
</dbReference>
<feature type="domain" description="Spore protein YkvP/CgeB glycosyl transferase-like" evidence="2">
    <location>
        <begin position="222"/>
        <end position="337"/>
    </location>
</feature>